<proteinExistence type="predicted"/>
<feature type="non-terminal residue" evidence="1">
    <location>
        <position position="310"/>
    </location>
</feature>
<sequence length="310" mass="34474">NAAIDELAKRLREGVLRSDGVKMIPSVVRLGAENAINVSVKDISLDQLVTERLSKSSNSSTQAGTEVVGLRSELARVKELRQTKQAELQASQGNTQRLLQIEQELRELTSKRIELSTKLTAATDKSKDAARAVDSAKRKARLDILNEADIICCTLSGAGHDIIEQFEFDLIVIDEAAQAIELSSLIPLKFSSKRCIMQLPPTPIRETTENAATSSASFELEDGPDMAKKTMEPWHKVNTLGIYKFFNVQGTEEQADQGHSQYNTAEVNAAIQLYDRLHQECPKVNFNLRIGIISMYRAQLMKLRQAFSTR</sequence>
<comment type="caution">
    <text evidence="1">The sequence shown here is derived from an EMBL/GenBank/DDBJ whole genome shotgun (WGS) entry which is preliminary data.</text>
</comment>
<protein>
    <submittedName>
        <fullName evidence="1">274_t:CDS:1</fullName>
    </submittedName>
</protein>
<dbReference type="EMBL" id="CAJVPT010049579">
    <property type="protein sequence ID" value="CAG8744298.1"/>
    <property type="molecule type" value="Genomic_DNA"/>
</dbReference>
<dbReference type="Proteomes" id="UP000789525">
    <property type="component" value="Unassembled WGS sequence"/>
</dbReference>
<evidence type="ECO:0000313" key="1">
    <source>
        <dbReference type="EMBL" id="CAG8744298.1"/>
    </source>
</evidence>
<accession>A0ACA9QB65</accession>
<evidence type="ECO:0000313" key="2">
    <source>
        <dbReference type="Proteomes" id="UP000789525"/>
    </source>
</evidence>
<organism evidence="1 2">
    <name type="scientific">Acaulospora colombiana</name>
    <dbReference type="NCBI Taxonomy" id="27376"/>
    <lineage>
        <taxon>Eukaryota</taxon>
        <taxon>Fungi</taxon>
        <taxon>Fungi incertae sedis</taxon>
        <taxon>Mucoromycota</taxon>
        <taxon>Glomeromycotina</taxon>
        <taxon>Glomeromycetes</taxon>
        <taxon>Diversisporales</taxon>
        <taxon>Acaulosporaceae</taxon>
        <taxon>Acaulospora</taxon>
    </lineage>
</organism>
<name>A0ACA9QB65_9GLOM</name>
<feature type="non-terminal residue" evidence="1">
    <location>
        <position position="1"/>
    </location>
</feature>
<reference evidence="1" key="1">
    <citation type="submission" date="2021-06" db="EMBL/GenBank/DDBJ databases">
        <authorList>
            <person name="Kallberg Y."/>
            <person name="Tangrot J."/>
            <person name="Rosling A."/>
        </authorList>
    </citation>
    <scope>NUCLEOTIDE SEQUENCE</scope>
    <source>
        <strain evidence="1">CL356</strain>
    </source>
</reference>
<gene>
    <name evidence="1" type="ORF">ACOLOM_LOCUS12350</name>
</gene>
<keyword evidence="2" id="KW-1185">Reference proteome</keyword>